<keyword evidence="2" id="KW-0479">Metal-binding</keyword>
<comment type="catalytic activity">
    <reaction evidence="11">
        <text>adenosine(37) in tRNA(Ala) + H2O + H(+) = inosine(37) in tRNA(Ala) + NH4(+)</text>
        <dbReference type="Rhea" id="RHEA:50968"/>
        <dbReference type="Rhea" id="RHEA-COMP:12855"/>
        <dbReference type="Rhea" id="RHEA-COMP:12856"/>
        <dbReference type="ChEBI" id="CHEBI:15377"/>
        <dbReference type="ChEBI" id="CHEBI:15378"/>
        <dbReference type="ChEBI" id="CHEBI:28938"/>
        <dbReference type="ChEBI" id="CHEBI:74411"/>
        <dbReference type="ChEBI" id="CHEBI:82852"/>
        <dbReference type="EC" id="3.5.4.34"/>
    </reaction>
</comment>
<sequence>MQKFWPGDAHYDGCSKKLGAYRPSQDSSPHGWPGAQSMDAIHFVLASNSISTSRLSLYSSSSGRLTGGDASMRFLASAQDATMAALKNTSVFPELAPSAASRGRDDYSRLGVLRTKPGRADSPPTRCMSCSDKIARWAVLGVQGALGAHFLAPLYLSSVIIGEVPLEGRKEVREDCERALGGRLEGADVGPGDYKLRIPEIHFTDVPFMHSRTVLNSSTSCNESLCWIAECTPASTPEILINGLKRGVSPKHRYRDKSRPLVSRVSFFKLFLQLSEQETGADGFMSASLDLDAASGITYLAIKRASAEYQAARLKLMGEEGPFSGWLATGAEWQKFDSSGEVKEGGVEKPSEIQYPFYFLTGF</sequence>
<keyword evidence="3" id="KW-0378">Hydrolase</keyword>
<accession>A0A8H5F3K3</accession>
<feature type="domain" description="A to I editase" evidence="12">
    <location>
        <begin position="68"/>
        <end position="336"/>
    </location>
</feature>
<evidence type="ECO:0000313" key="14">
    <source>
        <dbReference type="Proteomes" id="UP000567179"/>
    </source>
</evidence>
<keyword evidence="4" id="KW-0862">Zinc</keyword>
<proteinExistence type="inferred from homology"/>
<evidence type="ECO:0000256" key="5">
    <source>
        <dbReference type="ARBA" id="ARBA00037026"/>
    </source>
</evidence>
<dbReference type="PROSITE" id="PS50141">
    <property type="entry name" value="A_DEAMIN_EDITASE"/>
    <property type="match status" value="1"/>
</dbReference>
<dbReference type="PANTHER" id="PTHR46516:SF1">
    <property type="entry name" value="TRNA-SPECIFIC ADENOSINE DEAMINASE 1"/>
    <property type="match status" value="1"/>
</dbReference>
<dbReference type="GO" id="GO:0008033">
    <property type="term" value="P:tRNA processing"/>
    <property type="evidence" value="ECO:0007669"/>
    <property type="project" value="UniProtKB-KW"/>
</dbReference>
<evidence type="ECO:0000256" key="1">
    <source>
        <dbReference type="ARBA" id="ARBA00022694"/>
    </source>
</evidence>
<dbReference type="GO" id="GO:0003723">
    <property type="term" value="F:RNA binding"/>
    <property type="evidence" value="ECO:0007669"/>
    <property type="project" value="InterPro"/>
</dbReference>
<comment type="cofactor">
    <cofactor evidence="5">
        <name>1D-myo-inositol hexakisphosphate</name>
        <dbReference type="ChEBI" id="CHEBI:58130"/>
    </cofactor>
</comment>
<dbReference type="Proteomes" id="UP000567179">
    <property type="component" value="Unassembled WGS sequence"/>
</dbReference>
<comment type="similarity">
    <text evidence="7">Belongs to the ADAT1 family.</text>
</comment>
<evidence type="ECO:0000256" key="3">
    <source>
        <dbReference type="ARBA" id="ARBA00022801"/>
    </source>
</evidence>
<evidence type="ECO:0000259" key="12">
    <source>
        <dbReference type="PROSITE" id="PS50141"/>
    </source>
</evidence>
<evidence type="ECO:0000256" key="4">
    <source>
        <dbReference type="ARBA" id="ARBA00022833"/>
    </source>
</evidence>
<dbReference type="EMBL" id="JAACJJ010000028">
    <property type="protein sequence ID" value="KAF5322436.1"/>
    <property type="molecule type" value="Genomic_DNA"/>
</dbReference>
<comment type="caution">
    <text evidence="13">The sequence shown here is derived from an EMBL/GenBank/DDBJ whole genome shotgun (WGS) entry which is preliminary data.</text>
</comment>
<dbReference type="AlphaFoldDB" id="A0A8H5F3K3"/>
<evidence type="ECO:0000256" key="6">
    <source>
        <dbReference type="ARBA" id="ARBA00037784"/>
    </source>
</evidence>
<evidence type="ECO:0000256" key="10">
    <source>
        <dbReference type="ARBA" id="ARBA00041760"/>
    </source>
</evidence>
<evidence type="ECO:0000256" key="9">
    <source>
        <dbReference type="ARBA" id="ARBA00040502"/>
    </source>
</evidence>
<evidence type="ECO:0000256" key="7">
    <source>
        <dbReference type="ARBA" id="ARBA00038326"/>
    </source>
</evidence>
<comment type="function">
    <text evidence="6">Specifically deaminates adenosine-37 to inosine in tRNA-Ala.</text>
</comment>
<organism evidence="13 14">
    <name type="scientific">Psilocybe cf. subviscida</name>
    <dbReference type="NCBI Taxonomy" id="2480587"/>
    <lineage>
        <taxon>Eukaryota</taxon>
        <taxon>Fungi</taxon>
        <taxon>Dikarya</taxon>
        <taxon>Basidiomycota</taxon>
        <taxon>Agaricomycotina</taxon>
        <taxon>Agaricomycetes</taxon>
        <taxon>Agaricomycetidae</taxon>
        <taxon>Agaricales</taxon>
        <taxon>Agaricineae</taxon>
        <taxon>Strophariaceae</taxon>
        <taxon>Psilocybe</taxon>
    </lineage>
</organism>
<dbReference type="Pfam" id="PF02137">
    <property type="entry name" value="A_deamin"/>
    <property type="match status" value="1"/>
</dbReference>
<dbReference type="OrthoDB" id="10268011at2759"/>
<keyword evidence="1" id="KW-0819">tRNA processing</keyword>
<evidence type="ECO:0000256" key="11">
    <source>
        <dbReference type="ARBA" id="ARBA00047635"/>
    </source>
</evidence>
<dbReference type="GO" id="GO:0043829">
    <property type="term" value="F:tRNA-specific adenosine-37 deaminase activity"/>
    <property type="evidence" value="ECO:0007669"/>
    <property type="project" value="UniProtKB-EC"/>
</dbReference>
<dbReference type="InterPro" id="IPR002466">
    <property type="entry name" value="A_deamin"/>
</dbReference>
<evidence type="ECO:0000313" key="13">
    <source>
        <dbReference type="EMBL" id="KAF5322436.1"/>
    </source>
</evidence>
<name>A0A8H5F3K3_9AGAR</name>
<dbReference type="SMART" id="SM00552">
    <property type="entry name" value="ADEAMc"/>
    <property type="match status" value="1"/>
</dbReference>
<dbReference type="EC" id="3.5.4.34" evidence="8"/>
<dbReference type="PANTHER" id="PTHR46516">
    <property type="entry name" value="TRNA-SPECIFIC ADENOSINE DEAMINASE 1"/>
    <property type="match status" value="1"/>
</dbReference>
<dbReference type="GO" id="GO:0046872">
    <property type="term" value="F:metal ion binding"/>
    <property type="evidence" value="ECO:0007669"/>
    <property type="project" value="UniProtKB-KW"/>
</dbReference>
<reference evidence="13 14" key="1">
    <citation type="journal article" date="2020" name="ISME J.">
        <title>Uncovering the hidden diversity of litter-decomposition mechanisms in mushroom-forming fungi.</title>
        <authorList>
            <person name="Floudas D."/>
            <person name="Bentzer J."/>
            <person name="Ahren D."/>
            <person name="Johansson T."/>
            <person name="Persson P."/>
            <person name="Tunlid A."/>
        </authorList>
    </citation>
    <scope>NUCLEOTIDE SEQUENCE [LARGE SCALE GENOMIC DNA]</scope>
    <source>
        <strain evidence="13 14">CBS 101986</strain>
    </source>
</reference>
<evidence type="ECO:0000256" key="2">
    <source>
        <dbReference type="ARBA" id="ARBA00022723"/>
    </source>
</evidence>
<gene>
    <name evidence="13" type="ORF">D9619_001060</name>
</gene>
<keyword evidence="14" id="KW-1185">Reference proteome</keyword>
<protein>
    <recommendedName>
        <fullName evidence="9">tRNA-specific adenosine deaminase 1</fullName>
        <ecNumber evidence="8">3.5.4.34</ecNumber>
    </recommendedName>
    <alternativeName>
        <fullName evidence="10">tRNA-specific adenosine-37 deaminase</fullName>
    </alternativeName>
</protein>
<evidence type="ECO:0000256" key="8">
    <source>
        <dbReference type="ARBA" id="ARBA00038940"/>
    </source>
</evidence>